<feature type="compositionally biased region" description="Basic and acidic residues" evidence="1">
    <location>
        <begin position="143"/>
        <end position="153"/>
    </location>
</feature>
<keyword evidence="3" id="KW-1185">Reference proteome</keyword>
<name>A0AAD7K131_9AGAR</name>
<sequence>MASKIEQNESDYTRLRGNEDDETDEVHMRTNFGVRVARNPTTSSFSKHNRASNLPLRVSSPLGAGVSTPTPSSPTAKDPSDAASKIPVHLNAIKNVLGKAELNPEALKPTNRSESAAPQQHSPSSGRWPTAASETSTSGVRADGAEVREDGVRSTESFDSAGPSTPSTHMTRPSDKRGRKHGVSLPPFPPTQSSTTRIIKFDSLSLAHTTSTRALARSAYPMPLSAPRAPRAPRAHTTTDRTP</sequence>
<gene>
    <name evidence="2" type="ORF">B0H16DRAFT_1712474</name>
</gene>
<feature type="region of interest" description="Disordered" evidence="1">
    <location>
        <begin position="1"/>
        <end position="87"/>
    </location>
</feature>
<dbReference type="EMBL" id="JARKIB010000009">
    <property type="protein sequence ID" value="KAJ7776094.1"/>
    <property type="molecule type" value="Genomic_DNA"/>
</dbReference>
<accession>A0AAD7K131</accession>
<evidence type="ECO:0000313" key="3">
    <source>
        <dbReference type="Proteomes" id="UP001215598"/>
    </source>
</evidence>
<dbReference type="AlphaFoldDB" id="A0AAD7K131"/>
<reference evidence="2" key="1">
    <citation type="submission" date="2023-03" db="EMBL/GenBank/DDBJ databases">
        <title>Massive genome expansion in bonnet fungi (Mycena s.s.) driven by repeated elements and novel gene families across ecological guilds.</title>
        <authorList>
            <consortium name="Lawrence Berkeley National Laboratory"/>
            <person name="Harder C.B."/>
            <person name="Miyauchi S."/>
            <person name="Viragh M."/>
            <person name="Kuo A."/>
            <person name="Thoen E."/>
            <person name="Andreopoulos B."/>
            <person name="Lu D."/>
            <person name="Skrede I."/>
            <person name="Drula E."/>
            <person name="Henrissat B."/>
            <person name="Morin E."/>
            <person name="Kohler A."/>
            <person name="Barry K."/>
            <person name="LaButti K."/>
            <person name="Morin E."/>
            <person name="Salamov A."/>
            <person name="Lipzen A."/>
            <person name="Mereny Z."/>
            <person name="Hegedus B."/>
            <person name="Baldrian P."/>
            <person name="Stursova M."/>
            <person name="Weitz H."/>
            <person name="Taylor A."/>
            <person name="Grigoriev I.V."/>
            <person name="Nagy L.G."/>
            <person name="Martin F."/>
            <person name="Kauserud H."/>
        </authorList>
    </citation>
    <scope>NUCLEOTIDE SEQUENCE</scope>
    <source>
        <strain evidence="2">CBHHK182m</strain>
    </source>
</reference>
<feature type="region of interest" description="Disordered" evidence="1">
    <location>
        <begin position="217"/>
        <end position="243"/>
    </location>
</feature>
<feature type="compositionally biased region" description="Polar residues" evidence="1">
    <location>
        <begin position="154"/>
        <end position="171"/>
    </location>
</feature>
<proteinExistence type="predicted"/>
<feature type="compositionally biased region" description="Polar residues" evidence="1">
    <location>
        <begin position="110"/>
        <end position="139"/>
    </location>
</feature>
<dbReference type="Proteomes" id="UP001215598">
    <property type="component" value="Unassembled WGS sequence"/>
</dbReference>
<evidence type="ECO:0000256" key="1">
    <source>
        <dbReference type="SAM" id="MobiDB-lite"/>
    </source>
</evidence>
<feature type="region of interest" description="Disordered" evidence="1">
    <location>
        <begin position="101"/>
        <end position="196"/>
    </location>
</feature>
<comment type="caution">
    <text evidence="2">The sequence shown here is derived from an EMBL/GenBank/DDBJ whole genome shotgun (WGS) entry which is preliminary data.</text>
</comment>
<protein>
    <submittedName>
        <fullName evidence="2">Uncharacterized protein</fullName>
    </submittedName>
</protein>
<organism evidence="2 3">
    <name type="scientific">Mycena metata</name>
    <dbReference type="NCBI Taxonomy" id="1033252"/>
    <lineage>
        <taxon>Eukaryota</taxon>
        <taxon>Fungi</taxon>
        <taxon>Dikarya</taxon>
        <taxon>Basidiomycota</taxon>
        <taxon>Agaricomycotina</taxon>
        <taxon>Agaricomycetes</taxon>
        <taxon>Agaricomycetidae</taxon>
        <taxon>Agaricales</taxon>
        <taxon>Marasmiineae</taxon>
        <taxon>Mycenaceae</taxon>
        <taxon>Mycena</taxon>
    </lineage>
</organism>
<evidence type="ECO:0000313" key="2">
    <source>
        <dbReference type="EMBL" id="KAJ7776094.1"/>
    </source>
</evidence>